<dbReference type="EMBL" id="WOFE01000003">
    <property type="protein sequence ID" value="MBM5571899.1"/>
    <property type="molecule type" value="Genomic_DNA"/>
</dbReference>
<dbReference type="Proteomes" id="UP001195660">
    <property type="component" value="Unassembled WGS sequence"/>
</dbReference>
<keyword evidence="2" id="KW-0540">Nuclease</keyword>
<evidence type="ECO:0000313" key="3">
    <source>
        <dbReference type="Proteomes" id="UP001195660"/>
    </source>
</evidence>
<keyword evidence="2" id="KW-0378">Hydrolase</keyword>
<evidence type="ECO:0000259" key="1">
    <source>
        <dbReference type="Pfam" id="PF03372"/>
    </source>
</evidence>
<proteinExistence type="predicted"/>
<dbReference type="InterPro" id="IPR036691">
    <property type="entry name" value="Endo/exonu/phosph_ase_sf"/>
</dbReference>
<dbReference type="GO" id="GO:0004519">
    <property type="term" value="F:endonuclease activity"/>
    <property type="evidence" value="ECO:0007669"/>
    <property type="project" value="UniProtKB-KW"/>
</dbReference>
<feature type="domain" description="Endonuclease/exonuclease/phosphatase" evidence="1">
    <location>
        <begin position="5"/>
        <end position="226"/>
    </location>
</feature>
<dbReference type="RefSeq" id="WP_203571208.1">
    <property type="nucleotide sequence ID" value="NZ_WOFE01000003.1"/>
</dbReference>
<dbReference type="InterPro" id="IPR005135">
    <property type="entry name" value="Endo/exonuclease/phosphatase"/>
</dbReference>
<gene>
    <name evidence="2" type="ORF">GM173_09960</name>
</gene>
<keyword evidence="3" id="KW-1185">Reference proteome</keyword>
<organism evidence="2 3">
    <name type="scientific">Deefgea chitinilytica</name>
    <dbReference type="NCBI Taxonomy" id="570276"/>
    <lineage>
        <taxon>Bacteria</taxon>
        <taxon>Pseudomonadati</taxon>
        <taxon>Pseudomonadota</taxon>
        <taxon>Betaproteobacteria</taxon>
        <taxon>Neisseriales</taxon>
        <taxon>Chitinibacteraceae</taxon>
        <taxon>Deefgea</taxon>
    </lineage>
</organism>
<dbReference type="SUPFAM" id="SSF56219">
    <property type="entry name" value="DNase I-like"/>
    <property type="match status" value="1"/>
</dbReference>
<comment type="caution">
    <text evidence="2">The sequence shown here is derived from an EMBL/GenBank/DDBJ whole genome shotgun (WGS) entry which is preliminary data.</text>
</comment>
<dbReference type="Pfam" id="PF03372">
    <property type="entry name" value="Exo_endo_phos"/>
    <property type="match status" value="1"/>
</dbReference>
<keyword evidence="2" id="KW-0255">Endonuclease</keyword>
<name>A0ABS2CCP3_9NEIS</name>
<sequence length="250" mass="28729">MKVVNWNCNGGLRNKTAVLDLLDADLLVIQECEDPARATQAYLDWAGNYVWHGKDKNKGIGIFARKGNRVEALDWRGEYTLQLLDAGRKITWVSEQLECFLPCLMNGTHTVLGAWTKQAKSPNFQYIGQFWLYLQMHKAKLSQLNTLICADLNSNTIWDEWDRLWNHSDVVDELSVLGLQSVYHTIRKEAQGKETQPTFYLHRNLAKPFHIDYVFASQDLLNSCSLEATESSFWLSYSDHLPMIVTIDDV</sequence>
<protein>
    <submittedName>
        <fullName evidence="2">Endonuclease/exonuclease/phosphatase family protein</fullName>
    </submittedName>
</protein>
<evidence type="ECO:0000313" key="2">
    <source>
        <dbReference type="EMBL" id="MBM5571899.1"/>
    </source>
</evidence>
<accession>A0ABS2CCP3</accession>
<reference evidence="2 3" key="1">
    <citation type="submission" date="2019-11" db="EMBL/GenBank/DDBJ databases">
        <title>Novel Deefgea species.</title>
        <authorList>
            <person name="Han J.-H."/>
        </authorList>
    </citation>
    <scope>NUCLEOTIDE SEQUENCE [LARGE SCALE GENOMIC DNA]</scope>
    <source>
        <strain evidence="2 3">LMG 24817</strain>
    </source>
</reference>
<dbReference type="Gene3D" id="3.60.10.10">
    <property type="entry name" value="Endonuclease/exonuclease/phosphatase"/>
    <property type="match status" value="1"/>
</dbReference>